<dbReference type="SMART" id="SM00060">
    <property type="entry name" value="FN3"/>
    <property type="match status" value="3"/>
</dbReference>
<evidence type="ECO:0000256" key="2">
    <source>
        <dbReference type="ARBA" id="ARBA00022692"/>
    </source>
</evidence>
<feature type="domain" description="Fibronectin type-III" evidence="11">
    <location>
        <begin position="346"/>
        <end position="460"/>
    </location>
</feature>
<dbReference type="PROSITE" id="PS01355">
    <property type="entry name" value="HEMATOPO_REC_S_F1"/>
    <property type="match status" value="1"/>
</dbReference>
<dbReference type="GO" id="GO:0004896">
    <property type="term" value="F:cytokine receptor activity"/>
    <property type="evidence" value="ECO:0007669"/>
    <property type="project" value="InterPro"/>
</dbReference>
<dbReference type="InterPro" id="IPR036116">
    <property type="entry name" value="FN3_sf"/>
</dbReference>
<evidence type="ECO:0000256" key="1">
    <source>
        <dbReference type="ARBA" id="ARBA00004479"/>
    </source>
</evidence>
<protein>
    <submittedName>
        <fullName evidence="13 14">Cytokine receptor common subunit beta</fullName>
    </submittedName>
</protein>
<dbReference type="AlphaFoldDB" id="A0A6P7YS25"/>
<dbReference type="PROSITE" id="PS50853">
    <property type="entry name" value="FN3"/>
    <property type="match status" value="1"/>
</dbReference>
<evidence type="ECO:0000313" key="12">
    <source>
        <dbReference type="Proteomes" id="UP000515156"/>
    </source>
</evidence>
<keyword evidence="12" id="KW-1185">Reference proteome</keyword>
<dbReference type="RefSeq" id="XP_030065984.1">
    <property type="nucleotide sequence ID" value="XM_030210124.1"/>
</dbReference>
<comment type="subcellular location">
    <subcellularLocation>
        <location evidence="1">Membrane</location>
        <topology evidence="1">Single-pass type I membrane protein</topology>
    </subcellularLocation>
</comment>
<evidence type="ECO:0000256" key="6">
    <source>
        <dbReference type="ARBA" id="ARBA00023157"/>
    </source>
</evidence>
<dbReference type="Proteomes" id="UP000515156">
    <property type="component" value="Chromosome 1"/>
</dbReference>
<organism evidence="12 14">
    <name type="scientific">Microcaecilia unicolor</name>
    <dbReference type="NCBI Taxonomy" id="1415580"/>
    <lineage>
        <taxon>Eukaryota</taxon>
        <taxon>Metazoa</taxon>
        <taxon>Chordata</taxon>
        <taxon>Craniata</taxon>
        <taxon>Vertebrata</taxon>
        <taxon>Euteleostomi</taxon>
        <taxon>Amphibia</taxon>
        <taxon>Gymnophiona</taxon>
        <taxon>Siphonopidae</taxon>
        <taxon>Microcaecilia</taxon>
    </lineage>
</organism>
<accession>A0A6P7YS25</accession>
<dbReference type="PANTHER" id="PTHR23037">
    <property type="entry name" value="CYTOKINE RECEPTOR"/>
    <property type="match status" value="1"/>
</dbReference>
<gene>
    <name evidence="13 14" type="primary">CSF2RB</name>
</gene>
<dbReference type="GeneID" id="115474587"/>
<dbReference type="Gene3D" id="2.60.40.10">
    <property type="entry name" value="Immunoglobulins"/>
    <property type="match status" value="4"/>
</dbReference>
<dbReference type="Pfam" id="PF09240">
    <property type="entry name" value="IL6Ra-bind"/>
    <property type="match status" value="1"/>
</dbReference>
<evidence type="ECO:0000256" key="5">
    <source>
        <dbReference type="ARBA" id="ARBA00023136"/>
    </source>
</evidence>
<keyword evidence="8" id="KW-0325">Glycoprotein</keyword>
<evidence type="ECO:0000256" key="8">
    <source>
        <dbReference type="ARBA" id="ARBA00023180"/>
    </source>
</evidence>
<proteinExistence type="predicted"/>
<feature type="region of interest" description="Disordered" evidence="9">
    <location>
        <begin position="895"/>
        <end position="933"/>
    </location>
</feature>
<evidence type="ECO:0000256" key="4">
    <source>
        <dbReference type="ARBA" id="ARBA00022989"/>
    </source>
</evidence>
<keyword evidence="3" id="KW-0732">Signal</keyword>
<evidence type="ECO:0000313" key="14">
    <source>
        <dbReference type="RefSeq" id="XP_030065984.1"/>
    </source>
</evidence>
<feature type="compositionally biased region" description="Polar residues" evidence="9">
    <location>
        <begin position="895"/>
        <end position="910"/>
    </location>
</feature>
<reference evidence="13 14" key="1">
    <citation type="submission" date="2025-04" db="UniProtKB">
        <authorList>
            <consortium name="RefSeq"/>
        </authorList>
    </citation>
    <scope>IDENTIFICATION</scope>
</reference>
<dbReference type="GO" id="GO:0009897">
    <property type="term" value="C:external side of plasma membrane"/>
    <property type="evidence" value="ECO:0007669"/>
    <property type="project" value="TreeGrafter"/>
</dbReference>
<dbReference type="CTD" id="1439"/>
<dbReference type="InterPro" id="IPR013783">
    <property type="entry name" value="Ig-like_fold"/>
</dbReference>
<dbReference type="RefSeq" id="XP_030065976.1">
    <property type="nucleotide sequence ID" value="XM_030210116.1"/>
</dbReference>
<dbReference type="Pfam" id="PF21460">
    <property type="entry name" value="IL3Rb_N"/>
    <property type="match status" value="1"/>
</dbReference>
<sequence>MKMKVTKIMLCKQIIPLVLAVWFAFTVGDIQGTPLLESLQCYNDYNTYVVCTYEESLAAQKLLNMNLVYWTSGLNRRKKETCSMMEPRLNDSDHVEWTCWRHQEDFVIAMHDIYTFLPDRELNTSIQISLSQNIQPLPPLKPRIERLNTSDFLLMWESSYDMNHRYLMTDKMQYEVAYKRIWEPWEMALLLLVSNMSQCIFKNSALIPGNYVARIRAKPIEDSKFMGHWSEWSTEVRWVVQAEDEAKPRNLRCLFNGIDKLACHWEVRKEAIDSVSFMLYYKEGPLEKEKECRPYHKLELPGVPYVFSSCEINITNLSMHSQYVIMVRPALETKNIKPCMNIQPLPPENLTMEKMDPGEYQLSWKSHQLGFIDIPQQYQVQYCKIEGKQKDKNEHSHACRWINITKGPKEVFLNVNSHLDPETQYVAKVRAHTMEDNPNNCYNGPWSKWSEEYQWKTDKGTVAQNWQWQLLLVPIGMTVLIICACFGYRYLKRAKKKWEDKIPDPRKSKLFITSLQKGYLVLPQLLDGSEFSKPGPMKDDLCSCSLVLERKINEDSAMLTKEMKMCQLCHSLDHEQSTIGGTVPTENLDVQSFPPLKLTVQDAVSSKSSVENVISPLAFNGPYLVCSHEHTLNTLLSELTLVKNMEELTQRLTGYIKLPQCLTENLPPPLADSQTGTCPPPSSLGYVVNPPECCMNTTLSMMVRGGQTGEALVDGTLHAQTTSTENLTTQSMEGNFEHLQCSVKNVMTPSPGEKHIFPLLSSESTESHKKVPAQLSSVVHPFSSKNECKEQGFPQAEDVRDCGILVLPKLHESYVETSPSLANLLTISQLGIMSTSQELVASKDLGERKDDNIIMHFPDHTSPVFLQQVGDYCFFPGSKHNEHCLDKGKNIEAPSKQNEASYTPSIQQDASDLIRKSKGSPESSDARVEDIPQTHTIHQLKRLKNDYFMFHPV</sequence>
<dbReference type="InterPro" id="IPR003961">
    <property type="entry name" value="FN3_dom"/>
</dbReference>
<evidence type="ECO:0000256" key="9">
    <source>
        <dbReference type="SAM" id="MobiDB-lite"/>
    </source>
</evidence>
<dbReference type="SUPFAM" id="SSF49265">
    <property type="entry name" value="Fibronectin type III"/>
    <property type="match status" value="4"/>
</dbReference>
<dbReference type="CDD" id="cd00063">
    <property type="entry name" value="FN3"/>
    <property type="match status" value="2"/>
</dbReference>
<evidence type="ECO:0000256" key="7">
    <source>
        <dbReference type="ARBA" id="ARBA00023170"/>
    </source>
</evidence>
<keyword evidence="5 10" id="KW-0472">Membrane</keyword>
<dbReference type="InterPro" id="IPR048668">
    <property type="entry name" value="IL3RB_N"/>
</dbReference>
<keyword evidence="4 10" id="KW-1133">Transmembrane helix</keyword>
<keyword evidence="2 10" id="KW-0812">Transmembrane</keyword>
<dbReference type="OrthoDB" id="8906725at2759"/>
<keyword evidence="6" id="KW-1015">Disulfide bond</keyword>
<evidence type="ECO:0000256" key="10">
    <source>
        <dbReference type="SAM" id="Phobius"/>
    </source>
</evidence>
<evidence type="ECO:0000259" key="11">
    <source>
        <dbReference type="PROSITE" id="PS50853"/>
    </source>
</evidence>
<name>A0A6P7YS25_9AMPH</name>
<dbReference type="PANTHER" id="PTHR23037:SF22">
    <property type="entry name" value="CYTOKINE RECEPTOR COMMON SUBUNIT BETA"/>
    <property type="match status" value="1"/>
</dbReference>
<keyword evidence="7 13" id="KW-0675">Receptor</keyword>
<evidence type="ECO:0000313" key="13">
    <source>
        <dbReference type="RefSeq" id="XP_030065976.1"/>
    </source>
</evidence>
<feature type="transmembrane region" description="Helical" evidence="10">
    <location>
        <begin position="466"/>
        <end position="491"/>
    </location>
</feature>
<dbReference type="KEGG" id="muo:115474587"/>
<dbReference type="InterPro" id="IPR003531">
    <property type="entry name" value="Hempt_rcpt_S_F1_CS"/>
</dbReference>
<dbReference type="InterPro" id="IPR015321">
    <property type="entry name" value="TypeI_recpt_CBD"/>
</dbReference>
<evidence type="ECO:0000256" key="3">
    <source>
        <dbReference type="ARBA" id="ARBA00022729"/>
    </source>
</evidence>